<dbReference type="SUPFAM" id="SSF56925">
    <property type="entry name" value="OMPA-like"/>
    <property type="match status" value="1"/>
</dbReference>
<keyword evidence="1" id="KW-0732">Signal</keyword>
<dbReference type="RefSeq" id="WP_044226525.1">
    <property type="nucleotide sequence ID" value="NZ_JRYR02000001.1"/>
</dbReference>
<dbReference type="InterPro" id="IPR011250">
    <property type="entry name" value="OMP/PagP_B-barrel"/>
</dbReference>
<proteinExistence type="predicted"/>
<dbReference type="EMBL" id="JRYR02000001">
    <property type="protein sequence ID" value="OHX65081.1"/>
    <property type="molecule type" value="Genomic_DNA"/>
</dbReference>
<comment type="caution">
    <text evidence="2">The sequence shown here is derived from an EMBL/GenBank/DDBJ whole genome shotgun (WGS) entry which is preliminary data.</text>
</comment>
<protein>
    <recommendedName>
        <fullName evidence="4">Outer membrane protein beta-barrel domain-containing protein</fullName>
    </recommendedName>
</protein>
<dbReference type="OrthoDB" id="81819at2"/>
<evidence type="ECO:0008006" key="4">
    <source>
        <dbReference type="Google" id="ProtNLM"/>
    </source>
</evidence>
<reference evidence="2 3" key="1">
    <citation type="journal article" date="2012" name="Int. J. Syst. Evol. Microbiol.">
        <title>Flammeovirga pacifica sp. nov., isolated from deep-sea sediment.</title>
        <authorList>
            <person name="Xu H."/>
            <person name="Fu Y."/>
            <person name="Yang N."/>
            <person name="Ding Z."/>
            <person name="Lai Q."/>
            <person name="Zeng R."/>
        </authorList>
    </citation>
    <scope>NUCLEOTIDE SEQUENCE [LARGE SCALE GENOMIC DNA]</scope>
    <source>
        <strain evidence="3">DSM 24597 / LMG 26175 / WPAGA1</strain>
    </source>
</reference>
<dbReference type="Proteomes" id="UP000179797">
    <property type="component" value="Unassembled WGS sequence"/>
</dbReference>
<evidence type="ECO:0000256" key="1">
    <source>
        <dbReference type="SAM" id="SignalP"/>
    </source>
</evidence>
<feature type="chain" id="PRO_5010342140" description="Outer membrane protein beta-barrel domain-containing protein" evidence="1">
    <location>
        <begin position="25"/>
        <end position="204"/>
    </location>
</feature>
<evidence type="ECO:0000313" key="3">
    <source>
        <dbReference type="Proteomes" id="UP000179797"/>
    </source>
</evidence>
<sequence>MNKSLFKVLFGFSLLLLISDHLSAQNKNQFLLGYTNSKSAGDDITIDLNGVELSWLHQIGNSNFSAGLGTGYLSSGKSIENGHIGNGIISSNLKNINLVPMMLKFNYSIQSGRFLTPYFGLNIATYYMTHEIYISPLLLDQSVRSNTFATKMKYWKYGLVPEFGVRSKAFKTINFYAGVEYNHLFADEDYLNLRYLSLKVGLLL</sequence>
<name>A0A1S1YVN0_FLAPC</name>
<dbReference type="AlphaFoldDB" id="A0A1S1YVN0"/>
<accession>A0A1S1YVN0</accession>
<evidence type="ECO:0000313" key="2">
    <source>
        <dbReference type="EMBL" id="OHX65081.1"/>
    </source>
</evidence>
<organism evidence="2 3">
    <name type="scientific">Flammeovirga pacifica</name>
    <dbReference type="NCBI Taxonomy" id="915059"/>
    <lineage>
        <taxon>Bacteria</taxon>
        <taxon>Pseudomonadati</taxon>
        <taxon>Bacteroidota</taxon>
        <taxon>Cytophagia</taxon>
        <taxon>Cytophagales</taxon>
        <taxon>Flammeovirgaceae</taxon>
        <taxon>Flammeovirga</taxon>
    </lineage>
</organism>
<dbReference type="STRING" id="915059.NH26_01305"/>
<keyword evidence="3" id="KW-1185">Reference proteome</keyword>
<gene>
    <name evidence="2" type="ORF">NH26_01305</name>
</gene>
<feature type="signal peptide" evidence="1">
    <location>
        <begin position="1"/>
        <end position="24"/>
    </location>
</feature>